<feature type="domain" description="BRICHOS" evidence="2">
    <location>
        <begin position="80"/>
        <end position="174"/>
    </location>
</feature>
<dbReference type="InterPro" id="IPR007084">
    <property type="entry name" value="BRICHOS_dom"/>
</dbReference>
<dbReference type="OrthoDB" id="8674753at2759"/>
<accession>A0A669QAD8</accession>
<gene>
    <name evidence="3" type="primary">GKN1</name>
</gene>
<dbReference type="PANTHER" id="PTHR16483">
    <property type="entry name" value="GASTROKINE 1"/>
    <property type="match status" value="1"/>
</dbReference>
<dbReference type="SMART" id="SM01039">
    <property type="entry name" value="BRICHOS"/>
    <property type="match status" value="1"/>
</dbReference>
<evidence type="ECO:0000313" key="4">
    <source>
        <dbReference type="Proteomes" id="UP000472261"/>
    </source>
</evidence>
<dbReference type="PROSITE" id="PS50869">
    <property type="entry name" value="BRICHOS"/>
    <property type="match status" value="1"/>
</dbReference>
<dbReference type="KEGG" id="pcoc:116238408"/>
<protein>
    <submittedName>
        <fullName evidence="3">Gastrokine 1</fullName>
    </submittedName>
</protein>
<proteinExistence type="predicted"/>
<sequence>MVCPIRSICTCIRSAVKMKFTIVATVLLGLVLTPALSQFQFQDVKVNRGQYPRTITINVGLGVQTLTINRNSLVAIIQSESAENTWTTVWNYGTGYIATKLGQEGVCYVSTMNRVLMPALNSIALLAEQNNNVKGESVLSSSIRYVVSRRPARDLMSYGNDIFALCSGLPTFIAFEESQQEGGNQIFYNQNACYRLDVLNLVGIDYCRAGKV</sequence>
<dbReference type="Ensembl" id="ENSPCLT00000023524.1">
    <property type="protein sequence ID" value="ENSPCLP00000017639.1"/>
    <property type="gene ID" value="ENSPCLG00000014717.1"/>
</dbReference>
<dbReference type="Pfam" id="PF04089">
    <property type="entry name" value="BRICHOS"/>
    <property type="match status" value="1"/>
</dbReference>
<keyword evidence="4" id="KW-1185">Reference proteome</keyword>
<organism evidence="3 4">
    <name type="scientific">Phasianus colchicus</name>
    <name type="common">Common pheasant</name>
    <dbReference type="NCBI Taxonomy" id="9054"/>
    <lineage>
        <taxon>Eukaryota</taxon>
        <taxon>Metazoa</taxon>
        <taxon>Chordata</taxon>
        <taxon>Craniata</taxon>
        <taxon>Vertebrata</taxon>
        <taxon>Euteleostomi</taxon>
        <taxon>Archelosauria</taxon>
        <taxon>Archosauria</taxon>
        <taxon>Dinosauria</taxon>
        <taxon>Saurischia</taxon>
        <taxon>Theropoda</taxon>
        <taxon>Coelurosauria</taxon>
        <taxon>Aves</taxon>
        <taxon>Neognathae</taxon>
        <taxon>Galloanserae</taxon>
        <taxon>Galliformes</taxon>
        <taxon>Phasianidae</taxon>
        <taxon>Phasianinae</taxon>
        <taxon>Phasianus</taxon>
    </lineage>
</organism>
<reference evidence="3" key="2">
    <citation type="submission" date="2025-09" db="UniProtKB">
        <authorList>
            <consortium name="Ensembl"/>
        </authorList>
    </citation>
    <scope>IDENTIFICATION</scope>
</reference>
<name>A0A669QAD8_PHACC</name>
<dbReference type="Proteomes" id="UP000472261">
    <property type="component" value="Unplaced"/>
</dbReference>
<evidence type="ECO:0000259" key="2">
    <source>
        <dbReference type="PROSITE" id="PS50869"/>
    </source>
</evidence>
<evidence type="ECO:0000256" key="1">
    <source>
        <dbReference type="ARBA" id="ARBA00023157"/>
    </source>
</evidence>
<dbReference type="OMA" id="GNQIFYN"/>
<evidence type="ECO:0000313" key="3">
    <source>
        <dbReference type="Ensembl" id="ENSPCLP00000017639.1"/>
    </source>
</evidence>
<reference evidence="3" key="1">
    <citation type="submission" date="2025-08" db="UniProtKB">
        <authorList>
            <consortium name="Ensembl"/>
        </authorList>
    </citation>
    <scope>IDENTIFICATION</scope>
</reference>
<dbReference type="GeneID" id="116238408"/>
<dbReference type="AlphaFoldDB" id="A0A669QAD8"/>
<dbReference type="Gene3D" id="3.30.390.150">
    <property type="match status" value="1"/>
</dbReference>
<dbReference type="InterPro" id="IPR051772">
    <property type="entry name" value="Gastrokine"/>
</dbReference>
<dbReference type="CTD" id="56287"/>
<dbReference type="RefSeq" id="XP_031463919.1">
    <property type="nucleotide sequence ID" value="XM_031608059.1"/>
</dbReference>
<keyword evidence="1" id="KW-1015">Disulfide bond</keyword>